<name>T0GM85_9LEPT</name>
<feature type="transmembrane region" description="Helical" evidence="7">
    <location>
        <begin position="50"/>
        <end position="70"/>
    </location>
</feature>
<feature type="transmembrane region" description="Helical" evidence="7">
    <location>
        <begin position="140"/>
        <end position="160"/>
    </location>
</feature>
<dbReference type="Proteomes" id="UP000015454">
    <property type="component" value="Unassembled WGS sequence"/>
</dbReference>
<gene>
    <name evidence="9" type="ORF">LEP1GSC050_0166</name>
</gene>
<dbReference type="CDD" id="cd17321">
    <property type="entry name" value="MFS_MMR_MDR_like"/>
    <property type="match status" value="1"/>
</dbReference>
<dbReference type="PRINTS" id="PR01036">
    <property type="entry name" value="TCRTETB"/>
</dbReference>
<feature type="transmembrane region" description="Helical" evidence="7">
    <location>
        <begin position="107"/>
        <end position="128"/>
    </location>
</feature>
<dbReference type="PROSITE" id="PS50850">
    <property type="entry name" value="MFS"/>
    <property type="match status" value="1"/>
</dbReference>
<evidence type="ECO:0000256" key="5">
    <source>
        <dbReference type="ARBA" id="ARBA00022989"/>
    </source>
</evidence>
<keyword evidence="4 7" id="KW-0812">Transmembrane</keyword>
<dbReference type="EMBL" id="AHMO02000007">
    <property type="protein sequence ID" value="EQA46473.1"/>
    <property type="molecule type" value="Genomic_DNA"/>
</dbReference>
<comment type="caution">
    <text evidence="9">The sequence shown here is derived from an EMBL/GenBank/DDBJ whole genome shotgun (WGS) entry which is preliminary data.</text>
</comment>
<dbReference type="SUPFAM" id="SSF103473">
    <property type="entry name" value="MFS general substrate transporter"/>
    <property type="match status" value="1"/>
</dbReference>
<evidence type="ECO:0000313" key="10">
    <source>
        <dbReference type="Proteomes" id="UP000015454"/>
    </source>
</evidence>
<feature type="transmembrane region" description="Helical" evidence="7">
    <location>
        <begin position="227"/>
        <end position="248"/>
    </location>
</feature>
<feature type="transmembrane region" description="Helical" evidence="7">
    <location>
        <begin position="14"/>
        <end position="38"/>
    </location>
</feature>
<dbReference type="PANTHER" id="PTHR42718">
    <property type="entry name" value="MAJOR FACILITATOR SUPERFAMILY MULTIDRUG TRANSPORTER MFSC"/>
    <property type="match status" value="1"/>
</dbReference>
<keyword evidence="5 7" id="KW-1133">Transmembrane helix</keyword>
<comment type="subcellular location">
    <subcellularLocation>
        <location evidence="1">Cell membrane</location>
        <topology evidence="1">Multi-pass membrane protein</topology>
    </subcellularLocation>
</comment>
<evidence type="ECO:0000256" key="4">
    <source>
        <dbReference type="ARBA" id="ARBA00022692"/>
    </source>
</evidence>
<feature type="transmembrane region" description="Helical" evidence="7">
    <location>
        <begin position="82"/>
        <end position="101"/>
    </location>
</feature>
<feature type="transmembrane region" description="Helical" evidence="7">
    <location>
        <begin position="479"/>
        <end position="499"/>
    </location>
</feature>
<organism evidence="9 10">
    <name type="scientific">Leptospira broomii serovar Hurstbridge str. 5399</name>
    <dbReference type="NCBI Taxonomy" id="1049789"/>
    <lineage>
        <taxon>Bacteria</taxon>
        <taxon>Pseudomonadati</taxon>
        <taxon>Spirochaetota</taxon>
        <taxon>Spirochaetia</taxon>
        <taxon>Leptospirales</taxon>
        <taxon>Leptospiraceae</taxon>
        <taxon>Leptospira</taxon>
    </lineage>
</organism>
<evidence type="ECO:0000313" key="9">
    <source>
        <dbReference type="EMBL" id="EQA46473.1"/>
    </source>
</evidence>
<dbReference type="InterPro" id="IPR020846">
    <property type="entry name" value="MFS_dom"/>
</dbReference>
<dbReference type="AlphaFoldDB" id="T0GM85"/>
<dbReference type="InterPro" id="IPR036259">
    <property type="entry name" value="MFS_trans_sf"/>
</dbReference>
<evidence type="ECO:0000256" key="6">
    <source>
        <dbReference type="ARBA" id="ARBA00023136"/>
    </source>
</evidence>
<dbReference type="STRING" id="1049789.LEP1GSC050_0166"/>
<accession>T0GM85</accession>
<dbReference type="GO" id="GO:0005886">
    <property type="term" value="C:plasma membrane"/>
    <property type="evidence" value="ECO:0007669"/>
    <property type="project" value="UniProtKB-SubCell"/>
</dbReference>
<dbReference type="GO" id="GO:0022857">
    <property type="term" value="F:transmembrane transporter activity"/>
    <property type="evidence" value="ECO:0007669"/>
    <property type="project" value="InterPro"/>
</dbReference>
<dbReference type="InterPro" id="IPR011701">
    <property type="entry name" value="MFS"/>
</dbReference>
<feature type="transmembrane region" description="Helical" evidence="7">
    <location>
        <begin position="166"/>
        <end position="187"/>
    </location>
</feature>
<evidence type="ECO:0000259" key="8">
    <source>
        <dbReference type="PROSITE" id="PS50850"/>
    </source>
</evidence>
<keyword evidence="2" id="KW-0813">Transport</keyword>
<reference evidence="9" key="1">
    <citation type="submission" date="2013-05" db="EMBL/GenBank/DDBJ databases">
        <authorList>
            <person name="Harkins D.M."/>
            <person name="Durkin A.S."/>
            <person name="Brinkac L.M."/>
            <person name="Haft D.H."/>
            <person name="Selengut J.D."/>
            <person name="Sanka R."/>
            <person name="DePew J."/>
            <person name="Purushe J."/>
            <person name="Hartskeerl R.A."/>
            <person name="Ahmed A."/>
            <person name="van der Linden H."/>
            <person name="Goris M.G.A."/>
            <person name="Vinetz J.M."/>
            <person name="Sutton G.G."/>
            <person name="Nierman W.C."/>
            <person name="Fouts D.E."/>
        </authorList>
    </citation>
    <scope>NUCLEOTIDE SEQUENCE [LARGE SCALE GENOMIC DNA]</scope>
    <source>
        <strain evidence="9">5399</strain>
    </source>
</reference>
<keyword evidence="6 7" id="KW-0472">Membrane</keyword>
<keyword evidence="10" id="KW-1185">Reference proteome</keyword>
<keyword evidence="3" id="KW-1003">Cell membrane</keyword>
<protein>
    <submittedName>
        <fullName evidence="9">Transporter, major facilitator family protein</fullName>
    </submittedName>
</protein>
<feature type="transmembrane region" description="Helical" evidence="7">
    <location>
        <begin position="306"/>
        <end position="327"/>
    </location>
</feature>
<feature type="transmembrane region" description="Helical" evidence="7">
    <location>
        <begin position="199"/>
        <end position="221"/>
    </location>
</feature>
<sequence>MNQNIPPKAGSREWIGLAVISLPCLLYAMDLTVLYLAVPNLTAELKPTSSQLLWIVDIYGFLVAGFLITMGTLGDRIGRRKLLLIGAGAFGVASILAAFSTSAEMLIGTRALLGVTAATLAPSTLSLIRNMFLDPNQRTVAIGIWGTSFSIGGAIGPLVGGLLLEHFWWGSVFLLSVPVMVVLLIVGPKLLPEFRDPNAGKLDIVSAVLSLASVLSVIYGLKQIAENSWGILSILPILIGLAIGFLFVRRQQTLTAPLLDLSLFRIPAFTGALVANTLTIFVGLGTFLFIAQYLQLVLGLSPLEAGLWTLPSAAGNVVGSMTVPILVRHIRPAFVMVGGLVLSAIGLLLYAQVNGTSGLPYIVCGSVVLALGICSVVILGTDIIVSAAPPERAGAAASISETGAEFGGVLGIAVLGSIGTVVYRNQMKNSALIGISPEVAEDARNTLGAAVGVAKELPDQIGTILLGLAREAFTDSLQIIAFICSGLTIILAITVVVALRNMQKEKEHEREKCSIGKNRRM</sequence>
<proteinExistence type="predicted"/>
<dbReference type="RefSeq" id="WP_010568567.1">
    <property type="nucleotide sequence ID" value="NZ_AHMO02000007.1"/>
</dbReference>
<evidence type="ECO:0000256" key="3">
    <source>
        <dbReference type="ARBA" id="ARBA00022475"/>
    </source>
</evidence>
<feature type="domain" description="Major facilitator superfamily (MFS) profile" evidence="8">
    <location>
        <begin position="16"/>
        <end position="504"/>
    </location>
</feature>
<dbReference type="Gene3D" id="1.20.1720.10">
    <property type="entry name" value="Multidrug resistance protein D"/>
    <property type="match status" value="1"/>
</dbReference>
<evidence type="ECO:0000256" key="7">
    <source>
        <dbReference type="SAM" id="Phobius"/>
    </source>
</evidence>
<dbReference type="PANTHER" id="PTHR42718:SF47">
    <property type="entry name" value="METHYL VIOLOGEN RESISTANCE PROTEIN SMVA"/>
    <property type="match status" value="1"/>
</dbReference>
<feature type="transmembrane region" description="Helical" evidence="7">
    <location>
        <begin position="334"/>
        <end position="353"/>
    </location>
</feature>
<evidence type="ECO:0000256" key="2">
    <source>
        <dbReference type="ARBA" id="ARBA00022448"/>
    </source>
</evidence>
<feature type="transmembrane region" description="Helical" evidence="7">
    <location>
        <begin position="269"/>
        <end position="294"/>
    </location>
</feature>
<feature type="transmembrane region" description="Helical" evidence="7">
    <location>
        <begin position="406"/>
        <end position="423"/>
    </location>
</feature>
<dbReference type="Pfam" id="PF07690">
    <property type="entry name" value="MFS_1"/>
    <property type="match status" value="1"/>
</dbReference>
<dbReference type="OrthoDB" id="9781469at2"/>
<feature type="transmembrane region" description="Helical" evidence="7">
    <location>
        <begin position="359"/>
        <end position="385"/>
    </location>
</feature>
<evidence type="ECO:0000256" key="1">
    <source>
        <dbReference type="ARBA" id="ARBA00004651"/>
    </source>
</evidence>
<dbReference type="Gene3D" id="1.20.1250.20">
    <property type="entry name" value="MFS general substrate transporter like domains"/>
    <property type="match status" value="1"/>
</dbReference>